<dbReference type="EMBL" id="CP078073">
    <property type="protein sequence ID" value="QXL87057.1"/>
    <property type="molecule type" value="Genomic_DNA"/>
</dbReference>
<evidence type="ECO:0000313" key="2">
    <source>
        <dbReference type="Proteomes" id="UP000693972"/>
    </source>
</evidence>
<dbReference type="AlphaFoldDB" id="A0A975TT55"/>
<evidence type="ECO:0000313" key="1">
    <source>
        <dbReference type="EMBL" id="QXL87057.1"/>
    </source>
</evidence>
<protein>
    <submittedName>
        <fullName evidence="1">Uncharacterized protein</fullName>
    </submittedName>
</protein>
<dbReference type="RefSeq" id="WP_257893967.1">
    <property type="nucleotide sequence ID" value="NZ_JAIMBW010000001.1"/>
</dbReference>
<gene>
    <name evidence="1" type="ORF">KUL25_16690</name>
</gene>
<name>A0A975TT55_9RHOB</name>
<dbReference type="EMBL" id="JAIMBW010000001">
    <property type="protein sequence ID" value="MBY4894395.1"/>
    <property type="molecule type" value="Genomic_DNA"/>
</dbReference>
<sequence>MSFSGDVRAALPPALHLPDPIARTLDWLEAQGHGGTFTHGGEPFLGIYPPDLRDAPGASFVLFHHEAGPPFHDPPAEVTSRIASIAKIAGDGGTLALWADASDTQHCVVFNHGIPHVLTDDPLVALQFLAIGYAEPGALLDPTMTARDQAHHDMADPPLLPAAFRAFLEATFHVTIPQRASELGITIPPNTAPDPIRDWLDEMIPPPDPATIPGMTAENPYMITKELREILGDEGVAILRESYPHVIEPHVIEPHLNEPHLNEDE</sequence>
<accession>A0A975TT55</accession>
<keyword evidence="2" id="KW-1185">Reference proteome</keyword>
<organism evidence="1">
    <name type="scientific">Gymnodinialimonas phycosphaerae</name>
    <dbReference type="NCBI Taxonomy" id="2841589"/>
    <lineage>
        <taxon>Bacteria</taxon>
        <taxon>Pseudomonadati</taxon>
        <taxon>Pseudomonadota</taxon>
        <taxon>Alphaproteobacteria</taxon>
        <taxon>Rhodobacterales</taxon>
        <taxon>Paracoccaceae</taxon>
        <taxon>Gymnodinialimonas</taxon>
    </lineage>
</organism>
<proteinExistence type="predicted"/>
<dbReference type="Proteomes" id="UP000693972">
    <property type="component" value="Unassembled WGS sequence"/>
</dbReference>
<reference evidence="1 2" key="1">
    <citation type="submission" date="2021-07" db="EMBL/GenBank/DDBJ databases">
        <title>Karlodiniumbacter phycospheric gen. nov., sp. nov., a phycosphere bacterium isolated from karlodinium veneficum.</title>
        <authorList>
            <person name="Peng Y."/>
            <person name="Jiang L."/>
            <person name="Lee J."/>
        </authorList>
    </citation>
    <scope>NUCLEOTIDE SEQUENCE</scope>
    <source>
        <strain evidence="1 2">N5</strain>
    </source>
</reference>